<proteinExistence type="predicted"/>
<evidence type="ECO:0000313" key="2">
    <source>
        <dbReference type="EMBL" id="CAK0828109.1"/>
    </source>
</evidence>
<dbReference type="Proteomes" id="UP001189429">
    <property type="component" value="Unassembled WGS sequence"/>
</dbReference>
<keyword evidence="3" id="KW-1185">Reference proteome</keyword>
<feature type="non-terminal residue" evidence="2">
    <location>
        <position position="1"/>
    </location>
</feature>
<comment type="caution">
    <text evidence="2">The sequence shown here is derived from an EMBL/GenBank/DDBJ whole genome shotgun (WGS) entry which is preliminary data.</text>
</comment>
<feature type="region of interest" description="Disordered" evidence="1">
    <location>
        <begin position="224"/>
        <end position="258"/>
    </location>
</feature>
<feature type="compositionally biased region" description="Low complexity" evidence="1">
    <location>
        <begin position="236"/>
        <end position="245"/>
    </location>
</feature>
<accession>A0ABN9S9D2</accession>
<dbReference type="EMBL" id="CAUYUJ010009948">
    <property type="protein sequence ID" value="CAK0828109.1"/>
    <property type="molecule type" value="Genomic_DNA"/>
</dbReference>
<feature type="compositionally biased region" description="Low complexity" evidence="1">
    <location>
        <begin position="7"/>
        <end position="17"/>
    </location>
</feature>
<feature type="region of interest" description="Disordered" evidence="1">
    <location>
        <begin position="1"/>
        <end position="46"/>
    </location>
</feature>
<evidence type="ECO:0000256" key="1">
    <source>
        <dbReference type="SAM" id="MobiDB-lite"/>
    </source>
</evidence>
<name>A0ABN9S9D2_9DINO</name>
<feature type="compositionally biased region" description="Low complexity" evidence="1">
    <location>
        <begin position="25"/>
        <end position="43"/>
    </location>
</feature>
<sequence length="273" mass="28538">AEEPRARGGAPRAGRAGQDNSLQGPALAAASSAPSSPQRSAPAELAGEASAFLRTFRRKSSTEGLQAVAGPWSQAATQSSAGGAAPSAALARSVQLLHALRRAVRRVASDGEGGDEADTEEGTLLQSTLLNLGDSSGQLRQLEEYMVRHVGLAAEAGGLKHASTALMWRMLEITRRKRQLLQAVEARTEALEAEAARGPEMLREVVAGSLERPPELMKLEVNARPSHRSRTAGIWPPRAEPTSASSPPPSGCRRITRRSSACGGCAARGRCGG</sequence>
<organism evidence="2 3">
    <name type="scientific">Prorocentrum cordatum</name>
    <dbReference type="NCBI Taxonomy" id="2364126"/>
    <lineage>
        <taxon>Eukaryota</taxon>
        <taxon>Sar</taxon>
        <taxon>Alveolata</taxon>
        <taxon>Dinophyceae</taxon>
        <taxon>Prorocentrales</taxon>
        <taxon>Prorocentraceae</taxon>
        <taxon>Prorocentrum</taxon>
    </lineage>
</organism>
<reference evidence="2" key="1">
    <citation type="submission" date="2023-10" db="EMBL/GenBank/DDBJ databases">
        <authorList>
            <person name="Chen Y."/>
            <person name="Shah S."/>
            <person name="Dougan E. K."/>
            <person name="Thang M."/>
            <person name="Chan C."/>
        </authorList>
    </citation>
    <scope>NUCLEOTIDE SEQUENCE [LARGE SCALE GENOMIC DNA]</scope>
</reference>
<evidence type="ECO:0000313" key="3">
    <source>
        <dbReference type="Proteomes" id="UP001189429"/>
    </source>
</evidence>
<gene>
    <name evidence="2" type="ORF">PCOR1329_LOCUS27441</name>
</gene>
<protein>
    <submittedName>
        <fullName evidence="2">Uncharacterized protein</fullName>
    </submittedName>
</protein>